<dbReference type="PROSITE" id="PS51257">
    <property type="entry name" value="PROKAR_LIPOPROTEIN"/>
    <property type="match status" value="1"/>
</dbReference>
<evidence type="ECO:0000256" key="3">
    <source>
        <dbReference type="ARBA" id="ARBA00023002"/>
    </source>
</evidence>
<dbReference type="PANTHER" id="PTHR43827">
    <property type="entry name" value="2,5-DIKETO-D-GLUCONIC ACID REDUCTASE"/>
    <property type="match status" value="1"/>
</dbReference>
<dbReference type="InterPro" id="IPR036812">
    <property type="entry name" value="NAD(P)_OxRdtase_dom_sf"/>
</dbReference>
<protein>
    <submittedName>
        <fullName evidence="8">Aldo keto reductase</fullName>
    </submittedName>
</protein>
<dbReference type="OrthoDB" id="416253at2759"/>
<organism evidence="8 9">
    <name type="scientific">Stylonychia lemnae</name>
    <name type="common">Ciliate</name>
    <dbReference type="NCBI Taxonomy" id="5949"/>
    <lineage>
        <taxon>Eukaryota</taxon>
        <taxon>Sar</taxon>
        <taxon>Alveolata</taxon>
        <taxon>Ciliophora</taxon>
        <taxon>Intramacronucleata</taxon>
        <taxon>Spirotrichea</taxon>
        <taxon>Stichotrichia</taxon>
        <taxon>Sporadotrichida</taxon>
        <taxon>Oxytrichidae</taxon>
        <taxon>Stylonychinae</taxon>
        <taxon>Stylonychia</taxon>
    </lineage>
</organism>
<evidence type="ECO:0000256" key="6">
    <source>
        <dbReference type="PIRSR" id="PIRSR000097-3"/>
    </source>
</evidence>
<dbReference type="PROSITE" id="PS00063">
    <property type="entry name" value="ALDOKETO_REDUCTASE_3"/>
    <property type="match status" value="1"/>
</dbReference>
<dbReference type="InParanoid" id="A0A078B599"/>
<dbReference type="PRINTS" id="PR00069">
    <property type="entry name" value="ALDKETRDTASE"/>
</dbReference>
<keyword evidence="9" id="KW-1185">Reference proteome</keyword>
<dbReference type="EMBL" id="CCKQ01016832">
    <property type="protein sequence ID" value="CDW88713.1"/>
    <property type="molecule type" value="Genomic_DNA"/>
</dbReference>
<dbReference type="InterPro" id="IPR018170">
    <property type="entry name" value="Aldo/ket_reductase_CS"/>
</dbReference>
<dbReference type="Proteomes" id="UP000039865">
    <property type="component" value="Unassembled WGS sequence"/>
</dbReference>
<comment type="similarity">
    <text evidence="1">Belongs to the aldo/keto reductase family.</text>
</comment>
<proteinExistence type="inferred from homology"/>
<evidence type="ECO:0000256" key="5">
    <source>
        <dbReference type="PIRSR" id="PIRSR000097-2"/>
    </source>
</evidence>
<accession>A0A078B599</accession>
<feature type="active site" description="Proton donor" evidence="4">
    <location>
        <position position="52"/>
    </location>
</feature>
<dbReference type="SUPFAM" id="SSF51430">
    <property type="entry name" value="NAD(P)-linked oxidoreductase"/>
    <property type="match status" value="1"/>
</dbReference>
<evidence type="ECO:0000256" key="2">
    <source>
        <dbReference type="ARBA" id="ARBA00022857"/>
    </source>
</evidence>
<dbReference type="Pfam" id="PF00248">
    <property type="entry name" value="Aldo_ket_red"/>
    <property type="match status" value="1"/>
</dbReference>
<sequence>MEVSKVFTKVQTLNNGLTIPQVGFGCYQVKESDPFYWAVKYGYRHLDSAAFYQNEAQVGNEARRAMSEFGLKREDIFITSKIFNDHMGYELTKKQVEVSLKNFDLGYIDMMLIHFPGTAGLPKDDPMHLQNRKESWKALEEYVDSGLIKSIGVSNYRPHHIEELVEYARIKPVVNQFELHPLYVEYDTIETCRKHNILVQSYSPFAQFKPTITENEVLKGISVKYNLDIARVILLWHIANGFNVLPKSATEERIKSNIELEGLALSEEDLAQINELGQNNRFKVCWDPKDYA</sequence>
<evidence type="ECO:0000256" key="4">
    <source>
        <dbReference type="PIRSR" id="PIRSR000097-1"/>
    </source>
</evidence>
<evidence type="ECO:0000313" key="9">
    <source>
        <dbReference type="Proteomes" id="UP000039865"/>
    </source>
</evidence>
<evidence type="ECO:0000313" key="8">
    <source>
        <dbReference type="EMBL" id="CDW88713.1"/>
    </source>
</evidence>
<dbReference type="GO" id="GO:0016616">
    <property type="term" value="F:oxidoreductase activity, acting on the CH-OH group of donors, NAD or NADP as acceptor"/>
    <property type="evidence" value="ECO:0007669"/>
    <property type="project" value="UniProtKB-ARBA"/>
</dbReference>
<dbReference type="CDD" id="cd19071">
    <property type="entry name" value="AKR_AKR1-5-like"/>
    <property type="match status" value="1"/>
</dbReference>
<gene>
    <name evidence="8" type="primary">Contig2628.g2821</name>
    <name evidence="8" type="ORF">STYLEM_17837</name>
</gene>
<dbReference type="PIRSF" id="PIRSF000097">
    <property type="entry name" value="AKR"/>
    <property type="match status" value="1"/>
</dbReference>
<dbReference type="FunFam" id="3.20.20.100:FF:000002">
    <property type="entry name" value="2,5-diketo-D-gluconic acid reductase A"/>
    <property type="match status" value="1"/>
</dbReference>
<dbReference type="InterPro" id="IPR023210">
    <property type="entry name" value="NADP_OxRdtase_dom"/>
</dbReference>
<dbReference type="OMA" id="LIYGNEH"/>
<dbReference type="Gene3D" id="3.20.20.100">
    <property type="entry name" value="NADP-dependent oxidoreductase domain"/>
    <property type="match status" value="1"/>
</dbReference>
<dbReference type="PROSITE" id="PS00798">
    <property type="entry name" value="ALDOKETO_REDUCTASE_1"/>
    <property type="match status" value="1"/>
</dbReference>
<reference evidence="8 9" key="1">
    <citation type="submission" date="2014-06" db="EMBL/GenBank/DDBJ databases">
        <authorList>
            <person name="Swart Estienne"/>
        </authorList>
    </citation>
    <scope>NUCLEOTIDE SEQUENCE [LARGE SCALE GENOMIC DNA]</scope>
    <source>
        <strain evidence="8 9">130c</strain>
    </source>
</reference>
<keyword evidence="2" id="KW-0521">NADP</keyword>
<evidence type="ECO:0000259" key="7">
    <source>
        <dbReference type="Pfam" id="PF00248"/>
    </source>
</evidence>
<dbReference type="AlphaFoldDB" id="A0A078B599"/>
<feature type="site" description="Lowers pKa of active site Tyr" evidence="6">
    <location>
        <position position="81"/>
    </location>
</feature>
<dbReference type="PROSITE" id="PS00062">
    <property type="entry name" value="ALDOKETO_REDUCTASE_2"/>
    <property type="match status" value="1"/>
</dbReference>
<feature type="domain" description="NADP-dependent oxidoreductase" evidence="7">
    <location>
        <begin position="38"/>
        <end position="276"/>
    </location>
</feature>
<name>A0A078B599_STYLE</name>
<dbReference type="PANTHER" id="PTHR43827:SF3">
    <property type="entry name" value="NADP-DEPENDENT OXIDOREDUCTASE DOMAIN-CONTAINING PROTEIN"/>
    <property type="match status" value="1"/>
</dbReference>
<evidence type="ECO:0000256" key="1">
    <source>
        <dbReference type="ARBA" id="ARBA00007905"/>
    </source>
</evidence>
<dbReference type="InterPro" id="IPR020471">
    <property type="entry name" value="AKR"/>
</dbReference>
<keyword evidence="3" id="KW-0560">Oxidoreductase</keyword>
<feature type="binding site" evidence="5">
    <location>
        <position position="114"/>
    </location>
    <ligand>
        <name>substrate</name>
    </ligand>
</feature>